<dbReference type="SUPFAM" id="SSF55785">
    <property type="entry name" value="PYP-like sensor domain (PAS domain)"/>
    <property type="match status" value="1"/>
</dbReference>
<dbReference type="PROSITE" id="PS50113">
    <property type="entry name" value="PAC"/>
    <property type="match status" value="1"/>
</dbReference>
<dbReference type="PANTHER" id="PTHR44757">
    <property type="entry name" value="DIGUANYLATE CYCLASE DGCP"/>
    <property type="match status" value="1"/>
</dbReference>
<dbReference type="InterPro" id="IPR000014">
    <property type="entry name" value="PAS"/>
</dbReference>
<evidence type="ECO:0008006" key="4">
    <source>
        <dbReference type="Google" id="ProtNLM"/>
    </source>
</evidence>
<dbReference type="CDD" id="cd00130">
    <property type="entry name" value="PAS"/>
    <property type="match status" value="1"/>
</dbReference>
<organism evidence="3">
    <name type="scientific">marine sediment metagenome</name>
    <dbReference type="NCBI Taxonomy" id="412755"/>
    <lineage>
        <taxon>unclassified sequences</taxon>
        <taxon>metagenomes</taxon>
        <taxon>ecological metagenomes</taxon>
    </lineage>
</organism>
<feature type="domain" description="PAS" evidence="1">
    <location>
        <begin position="68"/>
        <end position="114"/>
    </location>
</feature>
<dbReference type="SMART" id="SM00091">
    <property type="entry name" value="PAS"/>
    <property type="match status" value="1"/>
</dbReference>
<dbReference type="InterPro" id="IPR000700">
    <property type="entry name" value="PAS-assoc_C"/>
</dbReference>
<dbReference type="AlphaFoldDB" id="X1BZ83"/>
<evidence type="ECO:0000259" key="1">
    <source>
        <dbReference type="PROSITE" id="PS50112"/>
    </source>
</evidence>
<dbReference type="InterPro" id="IPR001610">
    <property type="entry name" value="PAC"/>
</dbReference>
<proteinExistence type="predicted"/>
<gene>
    <name evidence="3" type="ORF">S01H4_43719</name>
</gene>
<dbReference type="PANTHER" id="PTHR44757:SF2">
    <property type="entry name" value="BIOFILM ARCHITECTURE MAINTENANCE PROTEIN MBAA"/>
    <property type="match status" value="1"/>
</dbReference>
<feature type="non-terminal residue" evidence="3">
    <location>
        <position position="269"/>
    </location>
</feature>
<dbReference type="NCBIfam" id="TIGR00229">
    <property type="entry name" value="sensory_box"/>
    <property type="match status" value="1"/>
</dbReference>
<evidence type="ECO:0000259" key="2">
    <source>
        <dbReference type="PROSITE" id="PS50113"/>
    </source>
</evidence>
<feature type="domain" description="PAC" evidence="2">
    <location>
        <begin position="141"/>
        <end position="193"/>
    </location>
</feature>
<dbReference type="Gene3D" id="3.30.450.20">
    <property type="entry name" value="PAS domain"/>
    <property type="match status" value="1"/>
</dbReference>
<evidence type="ECO:0000313" key="3">
    <source>
        <dbReference type="EMBL" id="GAH01161.1"/>
    </source>
</evidence>
<dbReference type="InterPro" id="IPR052155">
    <property type="entry name" value="Biofilm_reg_signaling"/>
</dbReference>
<sequence length="269" mass="31160">MGKEPENKAMTIRLEHEDKIYGVLSVCVLKDFSIESEEQSLFEEIAGDIGFALHDIKLEEERKRLEENIRKLSQSVEQSPASVIITDIQGNVEYVNPKFTQITGYTIDEVKGQNPRILKSGEKSPEEYKELWDTITKGKTWHGEFHNKKKNGELYWEDATIGPIKNEKGEITHFLALKEDITNQKRLEEDRKILFHDKEERIRELKCLYGVADSISKRTYLEEIFQDVADLIPPGWQYPDITRGRVMFDGKEYISADFKGSNLKQSSEI</sequence>
<dbReference type="PROSITE" id="PS50112">
    <property type="entry name" value="PAS"/>
    <property type="match status" value="1"/>
</dbReference>
<dbReference type="SMART" id="SM00086">
    <property type="entry name" value="PAC"/>
    <property type="match status" value="1"/>
</dbReference>
<dbReference type="EMBL" id="BART01024149">
    <property type="protein sequence ID" value="GAH01161.1"/>
    <property type="molecule type" value="Genomic_DNA"/>
</dbReference>
<dbReference type="InterPro" id="IPR035965">
    <property type="entry name" value="PAS-like_dom_sf"/>
</dbReference>
<reference evidence="3" key="1">
    <citation type="journal article" date="2014" name="Front. Microbiol.">
        <title>High frequency of phylogenetically diverse reductive dehalogenase-homologous genes in deep subseafloor sedimentary metagenomes.</title>
        <authorList>
            <person name="Kawai M."/>
            <person name="Futagami T."/>
            <person name="Toyoda A."/>
            <person name="Takaki Y."/>
            <person name="Nishi S."/>
            <person name="Hori S."/>
            <person name="Arai W."/>
            <person name="Tsubouchi T."/>
            <person name="Morono Y."/>
            <person name="Uchiyama I."/>
            <person name="Ito T."/>
            <person name="Fujiyama A."/>
            <person name="Inagaki F."/>
            <person name="Takami H."/>
        </authorList>
    </citation>
    <scope>NUCLEOTIDE SEQUENCE</scope>
    <source>
        <strain evidence="3">Expedition CK06-06</strain>
    </source>
</reference>
<protein>
    <recommendedName>
        <fullName evidence="4">PAS domain-containing protein</fullName>
    </recommendedName>
</protein>
<name>X1BZ83_9ZZZZ</name>
<accession>X1BZ83</accession>
<comment type="caution">
    <text evidence="3">The sequence shown here is derived from an EMBL/GenBank/DDBJ whole genome shotgun (WGS) entry which is preliminary data.</text>
</comment>
<dbReference type="Pfam" id="PF13426">
    <property type="entry name" value="PAS_9"/>
    <property type="match status" value="1"/>
</dbReference>